<evidence type="ECO:0000256" key="4">
    <source>
        <dbReference type="ARBA" id="ARBA00023288"/>
    </source>
</evidence>
<feature type="signal peptide" evidence="5">
    <location>
        <begin position="1"/>
        <end position="20"/>
    </location>
</feature>
<evidence type="ECO:0000256" key="5">
    <source>
        <dbReference type="SAM" id="SignalP"/>
    </source>
</evidence>
<keyword evidence="8" id="KW-1185">Reference proteome</keyword>
<evidence type="ECO:0000313" key="7">
    <source>
        <dbReference type="EMBL" id="QGA64427.1"/>
    </source>
</evidence>
<dbReference type="RefSeq" id="WP_153446368.1">
    <property type="nucleotide sequence ID" value="NZ_CP045699.1"/>
</dbReference>
<evidence type="ECO:0000256" key="3">
    <source>
        <dbReference type="ARBA" id="ARBA00023139"/>
    </source>
</evidence>
<proteinExistence type="predicted"/>
<keyword evidence="1 5" id="KW-0732">Signal</keyword>
<reference evidence="7 8" key="1">
    <citation type="submission" date="2019-10" db="EMBL/GenBank/DDBJ databases">
        <title>Vibrio sp. nov., isolated from Coralline algae surface.</title>
        <authorList>
            <person name="Geng Y."/>
            <person name="Zhang X."/>
        </authorList>
    </citation>
    <scope>NUCLEOTIDE SEQUENCE [LARGE SCALE GENOMIC DNA]</scope>
    <source>
        <strain evidence="7 8">SM1977</strain>
    </source>
</reference>
<accession>A0A5Q0THP7</accession>
<keyword evidence="4" id="KW-0449">Lipoprotein</keyword>
<feature type="domain" description="C-type lysozyme inhibitor" evidence="6">
    <location>
        <begin position="62"/>
        <end position="120"/>
    </location>
</feature>
<evidence type="ECO:0000259" key="6">
    <source>
        <dbReference type="Pfam" id="PF09864"/>
    </source>
</evidence>
<dbReference type="Gene3D" id="2.40.128.200">
    <property type="match status" value="1"/>
</dbReference>
<dbReference type="Proteomes" id="UP000348942">
    <property type="component" value="Chromosome 1"/>
</dbReference>
<dbReference type="Pfam" id="PF09864">
    <property type="entry name" value="MliC"/>
    <property type="match status" value="1"/>
</dbReference>
<sequence length="128" mass="13873">MKGVLLVSLPLVLLAGCTTVIEPTVKPTTSTSVNGVDVTSVVYQCSSEPNSETASSKLKSHFLVEHFSKDKVMLVTREASYPLIRIQAASGEKYASTDGAEEFWSKGDSAMIKINDQDYKQCIAKPNN</sequence>
<gene>
    <name evidence="7" type="ORF">GFB47_02730</name>
</gene>
<keyword evidence="3" id="KW-0564">Palmitate</keyword>
<feature type="chain" id="PRO_5024464766" description="C-type lysozyme inhibitor domain-containing protein" evidence="5">
    <location>
        <begin position="21"/>
        <end position="128"/>
    </location>
</feature>
<evidence type="ECO:0000313" key="8">
    <source>
        <dbReference type="Proteomes" id="UP000348942"/>
    </source>
</evidence>
<dbReference type="InterPro" id="IPR018660">
    <property type="entry name" value="MliC"/>
</dbReference>
<dbReference type="PROSITE" id="PS51257">
    <property type="entry name" value="PROKAR_LIPOPROTEIN"/>
    <property type="match status" value="1"/>
</dbReference>
<protein>
    <recommendedName>
        <fullName evidence="6">C-type lysozyme inhibitor domain-containing protein</fullName>
    </recommendedName>
</protein>
<dbReference type="InterPro" id="IPR036328">
    <property type="entry name" value="MliC_sf"/>
</dbReference>
<dbReference type="SUPFAM" id="SSF141488">
    <property type="entry name" value="YdhA-like"/>
    <property type="match status" value="1"/>
</dbReference>
<keyword evidence="2" id="KW-0472">Membrane</keyword>
<dbReference type="EMBL" id="CP045699">
    <property type="protein sequence ID" value="QGA64427.1"/>
    <property type="molecule type" value="Genomic_DNA"/>
</dbReference>
<evidence type="ECO:0000256" key="2">
    <source>
        <dbReference type="ARBA" id="ARBA00023136"/>
    </source>
</evidence>
<dbReference type="AlphaFoldDB" id="A0A5Q0THP7"/>
<name>A0A5Q0THP7_9VIBR</name>
<evidence type="ECO:0000256" key="1">
    <source>
        <dbReference type="ARBA" id="ARBA00022729"/>
    </source>
</evidence>
<organism evidence="7 8">
    <name type="scientific">Vibrio algicola</name>
    <dbReference type="NCBI Taxonomy" id="2662262"/>
    <lineage>
        <taxon>Bacteria</taxon>
        <taxon>Pseudomonadati</taxon>
        <taxon>Pseudomonadota</taxon>
        <taxon>Gammaproteobacteria</taxon>
        <taxon>Vibrionales</taxon>
        <taxon>Vibrionaceae</taxon>
        <taxon>Vibrio</taxon>
    </lineage>
</organism>